<dbReference type="SUPFAM" id="SSF56601">
    <property type="entry name" value="beta-lactamase/transpeptidase-like"/>
    <property type="match status" value="1"/>
</dbReference>
<evidence type="ECO:0000256" key="9">
    <source>
        <dbReference type="RuleBase" id="RU004016"/>
    </source>
</evidence>
<dbReference type="EC" id="3.4.16.4" evidence="11"/>
<dbReference type="Pfam" id="PF00768">
    <property type="entry name" value="Peptidase_S11"/>
    <property type="match status" value="1"/>
</dbReference>
<dbReference type="GO" id="GO:0009252">
    <property type="term" value="P:peptidoglycan biosynthetic process"/>
    <property type="evidence" value="ECO:0007669"/>
    <property type="project" value="UniProtKB-KW"/>
</dbReference>
<dbReference type="Gene3D" id="3.40.710.10">
    <property type="entry name" value="DD-peptidase/beta-lactamase superfamily"/>
    <property type="match status" value="1"/>
</dbReference>
<evidence type="ECO:0000256" key="3">
    <source>
        <dbReference type="ARBA" id="ARBA00022801"/>
    </source>
</evidence>
<dbReference type="HOGENOM" id="CLU_027070_1_2_5"/>
<feature type="binding site" evidence="8">
    <location>
        <position position="221"/>
    </location>
    <ligand>
        <name>substrate</name>
    </ligand>
</feature>
<dbReference type="InterPro" id="IPR018044">
    <property type="entry name" value="Peptidase_S11"/>
</dbReference>
<evidence type="ECO:0000256" key="1">
    <source>
        <dbReference type="ARBA" id="ARBA00007164"/>
    </source>
</evidence>
<dbReference type="AlphaFoldDB" id="L0ERM0"/>
<dbReference type="GO" id="GO:0006508">
    <property type="term" value="P:proteolysis"/>
    <property type="evidence" value="ECO:0007669"/>
    <property type="project" value="InterPro"/>
</dbReference>
<dbReference type="PRINTS" id="PR00725">
    <property type="entry name" value="DADACBPTASE1"/>
</dbReference>
<keyword evidence="3 11" id="KW-0378">Hydrolase</keyword>
<evidence type="ECO:0000313" key="11">
    <source>
        <dbReference type="EMBL" id="AGA64134.1"/>
    </source>
</evidence>
<evidence type="ECO:0000256" key="6">
    <source>
        <dbReference type="ARBA" id="ARBA00023316"/>
    </source>
</evidence>
<keyword evidence="5" id="KW-0573">Peptidoglycan synthesis</keyword>
<evidence type="ECO:0000259" key="10">
    <source>
        <dbReference type="Pfam" id="PF00768"/>
    </source>
</evidence>
<keyword evidence="11" id="KW-0121">Carboxypeptidase</keyword>
<feature type="active site" description="Acyl-ester intermediate" evidence="7">
    <location>
        <position position="57"/>
    </location>
</feature>
<evidence type="ECO:0000256" key="5">
    <source>
        <dbReference type="ARBA" id="ARBA00022984"/>
    </source>
</evidence>
<feature type="active site" description="Proton acceptor" evidence="7">
    <location>
        <position position="60"/>
    </location>
</feature>
<keyword evidence="12" id="KW-1185">Reference proteome</keyword>
<accession>L0ERM0</accession>
<feature type="domain" description="Peptidase S11 D-alanyl-D-alanine carboxypeptidase A N-terminal" evidence="10">
    <location>
        <begin position="29"/>
        <end position="250"/>
    </location>
</feature>
<dbReference type="Proteomes" id="UP000010799">
    <property type="component" value="Chromosome"/>
</dbReference>
<evidence type="ECO:0000256" key="7">
    <source>
        <dbReference type="PIRSR" id="PIRSR618044-1"/>
    </source>
</evidence>
<evidence type="ECO:0000256" key="4">
    <source>
        <dbReference type="ARBA" id="ARBA00022960"/>
    </source>
</evidence>
<dbReference type="eggNOG" id="COG1686">
    <property type="taxonomic scope" value="Bacteria"/>
</dbReference>
<dbReference type="PANTHER" id="PTHR21581:SF6">
    <property type="entry name" value="TRAFFICKING PROTEIN PARTICLE COMPLEX SUBUNIT 12"/>
    <property type="match status" value="1"/>
</dbReference>
<keyword evidence="2" id="KW-0732">Signal</keyword>
<organism evidence="11 12">
    <name type="scientific">Liberibacter crescens (strain BT-1)</name>
    <dbReference type="NCBI Taxonomy" id="1215343"/>
    <lineage>
        <taxon>Bacteria</taxon>
        <taxon>Pseudomonadati</taxon>
        <taxon>Pseudomonadota</taxon>
        <taxon>Alphaproteobacteria</taxon>
        <taxon>Hyphomicrobiales</taxon>
        <taxon>Rhizobiaceae</taxon>
        <taxon>Liberibacter</taxon>
    </lineage>
</organism>
<evidence type="ECO:0000313" key="12">
    <source>
        <dbReference type="Proteomes" id="UP000010799"/>
    </source>
</evidence>
<keyword evidence="4" id="KW-0133">Cell shape</keyword>
<dbReference type="InterPro" id="IPR001967">
    <property type="entry name" value="Peptidase_S11_N"/>
</dbReference>
<gene>
    <name evidence="11" type="ordered locus">B488_01410</name>
</gene>
<keyword evidence="11" id="KW-0645">Protease</keyword>
<name>L0ERM0_LIBCB</name>
<dbReference type="GO" id="GO:0009002">
    <property type="term" value="F:serine-type D-Ala-D-Ala carboxypeptidase activity"/>
    <property type="evidence" value="ECO:0007669"/>
    <property type="project" value="UniProtKB-EC"/>
</dbReference>
<evidence type="ECO:0000256" key="8">
    <source>
        <dbReference type="PIRSR" id="PIRSR618044-2"/>
    </source>
</evidence>
<proteinExistence type="inferred from homology"/>
<dbReference type="RefSeq" id="WP_015272561.1">
    <property type="nucleotide sequence ID" value="NC_019907.1"/>
</dbReference>
<evidence type="ECO:0000256" key="2">
    <source>
        <dbReference type="ARBA" id="ARBA00022729"/>
    </source>
</evidence>
<dbReference type="GO" id="GO:0008360">
    <property type="term" value="P:regulation of cell shape"/>
    <property type="evidence" value="ECO:0007669"/>
    <property type="project" value="UniProtKB-KW"/>
</dbReference>
<feature type="active site" evidence="7">
    <location>
        <position position="117"/>
    </location>
</feature>
<sequence length="353" mass="40061">MPTQKNRLKHAVSLITTTLFLCFIIFQAYASPYILIDADTKKIILENESSRLWHPASLTKLMTTYIAFSMIRDGQVTFKTPIVISKHAANQPPVKMHFQPGSQLTLDNALKIMLIRSANDIAIAIAENLSKTEQSFVLRMNQEAKKLGLLSTHFVNPHGLTQKNQYNYTTARDLAILSLAIRNEFPNYLNYFSLPGFKIHEKNYFNSNWLIGHFPGANGMKTGYTCSSGFNLISSATQKGRTVIAVVLGTEDLNKRNTISQKLLLEGFLHYPTSNMKTLSSKKNISNNLPDIKEKICNKKNDLLNSQLLAEEKNIQERENLNLLNINLLKDTKKIKKNKIPSRKNNTKKISRY</sequence>
<reference evidence="11 12" key="1">
    <citation type="journal article" date="2012" name="Stand. Genomic Sci.">
        <title>Complete genome sequence of Liberibacter crescens BT-1.</title>
        <authorList>
            <person name="Leonard M.T."/>
            <person name="Fagen J.R."/>
            <person name="Davis-Richardson A.G."/>
            <person name="Davis M.J."/>
            <person name="Triplett E.W."/>
        </authorList>
    </citation>
    <scope>NUCLEOTIDE SEQUENCE [LARGE SCALE GENOMIC DNA]</scope>
    <source>
        <strain evidence="11 12">BT-1</strain>
    </source>
</reference>
<keyword evidence="6" id="KW-0961">Cell wall biogenesis/degradation</keyword>
<dbReference type="InterPro" id="IPR012338">
    <property type="entry name" value="Beta-lactam/transpept-like"/>
</dbReference>
<dbReference type="PANTHER" id="PTHR21581">
    <property type="entry name" value="D-ALANYL-D-ALANINE CARBOXYPEPTIDASE"/>
    <property type="match status" value="1"/>
</dbReference>
<dbReference type="KEGG" id="lcc:B488_01410"/>
<dbReference type="EMBL" id="CP003789">
    <property type="protein sequence ID" value="AGA64134.1"/>
    <property type="molecule type" value="Genomic_DNA"/>
</dbReference>
<dbReference type="PATRIC" id="fig|1215343.11.peg.148"/>
<dbReference type="GO" id="GO:0071555">
    <property type="term" value="P:cell wall organization"/>
    <property type="evidence" value="ECO:0007669"/>
    <property type="project" value="UniProtKB-KW"/>
</dbReference>
<comment type="similarity">
    <text evidence="1 9">Belongs to the peptidase S11 family.</text>
</comment>
<protein>
    <submittedName>
        <fullName evidence="11">D-alanyl-D-alanine carboxypeptidase</fullName>
        <ecNumber evidence="11">3.4.16.4</ecNumber>
    </submittedName>
</protein>